<accession>A0ABP8VK29</accession>
<dbReference type="Gene3D" id="3.20.20.80">
    <property type="entry name" value="Glycosidases"/>
    <property type="match status" value="1"/>
</dbReference>
<reference evidence="4" key="1">
    <citation type="journal article" date="2019" name="Int. J. Syst. Evol. Microbiol.">
        <title>The Global Catalogue of Microorganisms (GCM) 10K type strain sequencing project: providing services to taxonomists for standard genome sequencing and annotation.</title>
        <authorList>
            <consortium name="The Broad Institute Genomics Platform"/>
            <consortium name="The Broad Institute Genome Sequencing Center for Infectious Disease"/>
            <person name="Wu L."/>
            <person name="Ma J."/>
        </authorList>
    </citation>
    <scope>NUCLEOTIDE SEQUENCE [LARGE SCALE GENOMIC DNA]</scope>
    <source>
        <strain evidence="4">JCM 18956</strain>
    </source>
</reference>
<dbReference type="InterPro" id="IPR013780">
    <property type="entry name" value="Glyco_hydro_b"/>
</dbReference>
<name>A0ABP8VK29_9MICO</name>
<gene>
    <name evidence="3" type="primary">malL</name>
    <name evidence="3" type="ORF">GCM10025780_02100</name>
</gene>
<dbReference type="SMART" id="SM00642">
    <property type="entry name" value="Aamy"/>
    <property type="match status" value="1"/>
</dbReference>
<dbReference type="NCBIfam" id="NF008183">
    <property type="entry name" value="PRK10933.1"/>
    <property type="match status" value="1"/>
</dbReference>
<keyword evidence="4" id="KW-1185">Reference proteome</keyword>
<dbReference type="InterPro" id="IPR045857">
    <property type="entry name" value="O16G_dom_2"/>
</dbReference>
<dbReference type="Gene3D" id="2.60.40.1180">
    <property type="entry name" value="Golgi alpha-mannosidase II"/>
    <property type="match status" value="1"/>
</dbReference>
<dbReference type="Proteomes" id="UP001501295">
    <property type="component" value="Unassembled WGS sequence"/>
</dbReference>
<dbReference type="CDD" id="cd11333">
    <property type="entry name" value="AmyAc_SI_OligoGlu_DGase"/>
    <property type="match status" value="1"/>
</dbReference>
<dbReference type="PANTHER" id="PTHR10357">
    <property type="entry name" value="ALPHA-AMYLASE FAMILY MEMBER"/>
    <property type="match status" value="1"/>
</dbReference>
<proteinExistence type="predicted"/>
<evidence type="ECO:0000313" key="4">
    <source>
        <dbReference type="Proteomes" id="UP001501295"/>
    </source>
</evidence>
<dbReference type="EMBL" id="BAABLM010000001">
    <property type="protein sequence ID" value="GAA4664700.1"/>
    <property type="molecule type" value="Genomic_DNA"/>
</dbReference>
<dbReference type="RefSeq" id="WP_345372180.1">
    <property type="nucleotide sequence ID" value="NZ_BAABLM010000001.1"/>
</dbReference>
<dbReference type="SUPFAM" id="SSF51445">
    <property type="entry name" value="(Trans)glycosidases"/>
    <property type="match status" value="1"/>
</dbReference>
<dbReference type="Gene3D" id="3.90.400.10">
    <property type="entry name" value="Oligo-1,6-glucosidase, Domain 2"/>
    <property type="match status" value="1"/>
</dbReference>
<dbReference type="PANTHER" id="PTHR10357:SF184">
    <property type="entry name" value="OLIGO-1,6-GLUCOSIDASE 1"/>
    <property type="match status" value="1"/>
</dbReference>
<evidence type="ECO:0000259" key="2">
    <source>
        <dbReference type="SMART" id="SM00642"/>
    </source>
</evidence>
<keyword evidence="1" id="KW-0378">Hydrolase</keyword>
<feature type="domain" description="Glycosyl hydrolase family 13 catalytic" evidence="2">
    <location>
        <begin position="19"/>
        <end position="417"/>
    </location>
</feature>
<protein>
    <submittedName>
        <fullName evidence="3">Oligo-1,6-glucosidase</fullName>
    </submittedName>
</protein>
<dbReference type="InterPro" id="IPR006047">
    <property type="entry name" value="GH13_cat_dom"/>
</dbReference>
<dbReference type="Pfam" id="PF00128">
    <property type="entry name" value="Alpha-amylase"/>
    <property type="match status" value="1"/>
</dbReference>
<dbReference type="SUPFAM" id="SSF51011">
    <property type="entry name" value="Glycosyl hydrolase domain"/>
    <property type="match status" value="1"/>
</dbReference>
<evidence type="ECO:0000256" key="1">
    <source>
        <dbReference type="ARBA" id="ARBA00022801"/>
    </source>
</evidence>
<organism evidence="3 4">
    <name type="scientific">Frondihabitans cladoniiphilus</name>
    <dbReference type="NCBI Taxonomy" id="715785"/>
    <lineage>
        <taxon>Bacteria</taxon>
        <taxon>Bacillati</taxon>
        <taxon>Actinomycetota</taxon>
        <taxon>Actinomycetes</taxon>
        <taxon>Micrococcales</taxon>
        <taxon>Microbacteriaceae</taxon>
        <taxon>Frondihabitans</taxon>
    </lineage>
</organism>
<sequence length="556" mass="62814">MNDRVEVEVPWWTDAVVYQIYPRSFADSDGDGIGDLEGIRSRLDHLQQLGVDVVWLSPIYRSPQVDNGYDISDYQSIDPLFGTLEQFDRLLAEMHERGIKLVMDLVVNHTSDRHAWFEESRSSLDNPKRDWYLWRDGYDGREPNLWRSVFSGPAWELDETTGQYYLHIFAREQPDLNWESPSLRAAVYAMMNWWLDRGVDGFRMDVINVIAKVQDDLVGDSTSASMGPQIHDYLQEMHREVFAGRTADLITVGEMPGATVEEAELFTDQARGELDMVFQFEHVGLDHGPRTKFDNVPLSLVDLKASLARWQDGLADRGWNSLYFGNHDQPRSVSRFGDDTEWRVESATMLAGILHLHRGTPYVYQGDEIGMTNAGFTSLDQYQDLESLNWYAEEVGRGASPAAVLDSLAFRSRDNARTPMQWDATPLAGFTTGDPWLAITPNHSEINVVDDRARGDASVFEFYRRLIALRHESAVVAQGRFELLEAEHPTLYAFTRTLGASRLLVTGNFSGEVLSLDGLDPAVFGVAGPVVIGNRVDARAATPLRPWEFRVVELSA</sequence>
<comment type="caution">
    <text evidence="3">The sequence shown here is derived from an EMBL/GenBank/DDBJ whole genome shotgun (WGS) entry which is preliminary data.</text>
</comment>
<evidence type="ECO:0000313" key="3">
    <source>
        <dbReference type="EMBL" id="GAA4664700.1"/>
    </source>
</evidence>
<dbReference type="InterPro" id="IPR017853">
    <property type="entry name" value="GH"/>
</dbReference>